<evidence type="ECO:0000313" key="2">
    <source>
        <dbReference type="Proteomes" id="UP000565579"/>
    </source>
</evidence>
<reference evidence="1 2" key="1">
    <citation type="submission" date="2020-08" db="EMBL/GenBank/DDBJ databases">
        <title>Sequencing the genomes of 1000 actinobacteria strains.</title>
        <authorList>
            <person name="Klenk H.-P."/>
        </authorList>
    </citation>
    <scope>NUCLEOTIDE SEQUENCE [LARGE SCALE GENOMIC DNA]</scope>
    <source>
        <strain evidence="1 2">DSM 43768</strain>
    </source>
</reference>
<evidence type="ECO:0000313" key="1">
    <source>
        <dbReference type="EMBL" id="MBB6555499.1"/>
    </source>
</evidence>
<dbReference type="EMBL" id="JACHMI010000001">
    <property type="protein sequence ID" value="MBB6555499.1"/>
    <property type="molecule type" value="Genomic_DNA"/>
</dbReference>
<proteinExistence type="predicted"/>
<evidence type="ECO:0008006" key="3">
    <source>
        <dbReference type="Google" id="ProtNLM"/>
    </source>
</evidence>
<gene>
    <name evidence="1" type="ORF">HD593_010294</name>
</gene>
<dbReference type="AlphaFoldDB" id="A0A7X0P5J2"/>
<comment type="caution">
    <text evidence="1">The sequence shown here is derived from an EMBL/GenBank/DDBJ whole genome shotgun (WGS) entry which is preliminary data.</text>
</comment>
<dbReference type="RefSeq" id="WP_185110081.1">
    <property type="nucleotide sequence ID" value="NZ_BAAAXY010000006.1"/>
</dbReference>
<keyword evidence="2" id="KW-1185">Reference proteome</keyword>
<name>A0A7X0P5J2_9ACTN</name>
<organism evidence="1 2">
    <name type="scientific">Nonomuraea rubra</name>
    <dbReference type="NCBI Taxonomy" id="46180"/>
    <lineage>
        <taxon>Bacteria</taxon>
        <taxon>Bacillati</taxon>
        <taxon>Actinomycetota</taxon>
        <taxon>Actinomycetes</taxon>
        <taxon>Streptosporangiales</taxon>
        <taxon>Streptosporangiaceae</taxon>
        <taxon>Nonomuraea</taxon>
    </lineage>
</organism>
<sequence length="94" mass="9989">MAGLDIHFDALDDCRTASRTLTGRFGGLADDYPAARPDSTIFGRVGGASALADAVREVETTCDSEFGKAKSLLESVERALDLVQSNVRRANDPS</sequence>
<protein>
    <recommendedName>
        <fullName evidence="3">ESX-1 secretion-associated protein</fullName>
    </recommendedName>
</protein>
<accession>A0A7X0P5J2</accession>
<dbReference type="Proteomes" id="UP000565579">
    <property type="component" value="Unassembled WGS sequence"/>
</dbReference>